<dbReference type="PANTHER" id="PTHR12526:SF572">
    <property type="entry name" value="BLL5144 PROTEIN"/>
    <property type="match status" value="1"/>
</dbReference>
<dbReference type="Gene3D" id="3.40.50.2000">
    <property type="entry name" value="Glycogen Phosphorylase B"/>
    <property type="match status" value="1"/>
</dbReference>
<evidence type="ECO:0000259" key="1">
    <source>
        <dbReference type="Pfam" id="PF00534"/>
    </source>
</evidence>
<dbReference type="Pfam" id="PF00534">
    <property type="entry name" value="Glycos_transf_1"/>
    <property type="match status" value="1"/>
</dbReference>
<reference evidence="2 3" key="1">
    <citation type="submission" date="2012-10" db="EMBL/GenBank/DDBJ databases">
        <title>Towards defining the chloroviruses: a genomic journey through a genus of large DNA viruses.</title>
        <authorList>
            <person name="Jeanniard A."/>
            <person name="Dunigan D.D."/>
            <person name="Gurnon J.R."/>
            <person name="Agarkova I."/>
            <person name="Kang M."/>
            <person name="Vitek J."/>
            <person name="Duncan G."/>
            <person name="McClung O.W."/>
            <person name="Larsen M."/>
            <person name="Claverie J.-M."/>
            <person name="Van Etten J.L."/>
            <person name="Blanc G."/>
        </authorList>
    </citation>
    <scope>NUCLEOTIDE SEQUENCE [LARGE SCALE GENOMIC DNA]</scope>
</reference>
<gene>
    <name evidence="2" type="primary">IL-3A_606L</name>
    <name evidence="2" type="ORF">PBCVIL3A_606L</name>
</gene>
<dbReference type="Proteomes" id="UP000247091">
    <property type="component" value="Segment"/>
</dbReference>
<proteinExistence type="predicted"/>
<dbReference type="EMBL" id="JX997169">
    <property type="protein sequence ID" value="AGE53997.1"/>
    <property type="molecule type" value="Genomic_DNA"/>
</dbReference>
<sequence>MKIIIVGAHSSVPSGYGRVMRALVPRISKVHEVIVFGIHAFGKSIYNDIDEFDAQTSEKEQGVSEQGFYYSGLPEFVDIHKPDFVVIYNDPVVIGNYLLAMGKCKYNTKVVLYVDLVSKNIRENLWWIFSHPKVTGVLAMSDCWISDIRNYGCKVPITIVSHFVDTKVISDARELAGLGDYSNDILFLNMNRNTSRKRLDIYVLAAARFISKYPEEKVRFLCNSHLDSKFDLHSIALRELVAKGVKDVFTQLDKIMINRTCLSDERVDMLYNACDVVVNCASGEGFGLCCAEGAVLGKPVIISAVGGADDYFSDNCVYKIKPSAWISVDDRDGIGGIEGVIDADDLVNAFKFFVDNKNRKKYGKRVQDYVKTKPTWDDISNNIIDFFNDLPRDECQ</sequence>
<evidence type="ECO:0000313" key="3">
    <source>
        <dbReference type="Proteomes" id="UP000247091"/>
    </source>
</evidence>
<dbReference type="GO" id="GO:0016757">
    <property type="term" value="F:glycosyltransferase activity"/>
    <property type="evidence" value="ECO:0007669"/>
    <property type="project" value="InterPro"/>
</dbReference>
<organism evidence="2 3">
    <name type="scientific">Paramecium bursaria Chlorella virus IL3A</name>
    <name type="common">PBCV-IL3A</name>
    <dbReference type="NCBI Taxonomy" id="46019"/>
    <lineage>
        <taxon>Viruses</taxon>
        <taxon>Varidnaviria</taxon>
        <taxon>Bamfordvirae</taxon>
        <taxon>Nucleocytoviricota</taxon>
        <taxon>Megaviricetes</taxon>
        <taxon>Algavirales</taxon>
        <taxon>Phycodnaviridae</taxon>
        <taxon>Chlorovirus</taxon>
        <taxon>Chlorovirus illinoense</taxon>
    </lineage>
</organism>
<dbReference type="PANTHER" id="PTHR12526">
    <property type="entry name" value="GLYCOSYLTRANSFERASE"/>
    <property type="match status" value="1"/>
</dbReference>
<evidence type="ECO:0000313" key="2">
    <source>
        <dbReference type="EMBL" id="AGE53997.1"/>
    </source>
</evidence>
<accession>M1HQ61</accession>
<organismHost>
    <name type="scientific">Chlorella</name>
    <dbReference type="NCBI Taxonomy" id="3071"/>
</organismHost>
<keyword evidence="2" id="KW-0808">Transferase</keyword>
<dbReference type="SUPFAM" id="SSF53756">
    <property type="entry name" value="UDP-Glycosyltransferase/glycogen phosphorylase"/>
    <property type="match status" value="1"/>
</dbReference>
<dbReference type="Gene3D" id="3.40.50.11930">
    <property type="match status" value="1"/>
</dbReference>
<feature type="domain" description="Glycosyl transferase family 1" evidence="1">
    <location>
        <begin position="263"/>
        <end position="315"/>
    </location>
</feature>
<protein>
    <submittedName>
        <fullName evidence="2">Glycosyl transferase</fullName>
    </submittedName>
</protein>
<name>M1HQ61_PBCVI</name>
<dbReference type="InterPro" id="IPR001296">
    <property type="entry name" value="Glyco_trans_1"/>
</dbReference>